<protein>
    <submittedName>
        <fullName evidence="5">AraC family transcriptional regulator</fullName>
    </submittedName>
</protein>
<evidence type="ECO:0000256" key="1">
    <source>
        <dbReference type="ARBA" id="ARBA00023015"/>
    </source>
</evidence>
<dbReference type="SUPFAM" id="SSF46689">
    <property type="entry name" value="Homeodomain-like"/>
    <property type="match status" value="2"/>
</dbReference>
<gene>
    <name evidence="5" type="ORF">QE210_12950</name>
</gene>
<dbReference type="InterPro" id="IPR054015">
    <property type="entry name" value="ExsA-like_N"/>
</dbReference>
<dbReference type="PROSITE" id="PS00041">
    <property type="entry name" value="HTH_ARAC_FAMILY_1"/>
    <property type="match status" value="1"/>
</dbReference>
<dbReference type="PANTHER" id="PTHR43280:SF2">
    <property type="entry name" value="HTH-TYPE TRANSCRIPTIONAL REGULATOR EXSA"/>
    <property type="match status" value="1"/>
</dbReference>
<dbReference type="GO" id="GO:0043565">
    <property type="term" value="F:sequence-specific DNA binding"/>
    <property type="evidence" value="ECO:0007669"/>
    <property type="project" value="InterPro"/>
</dbReference>
<organism evidence="5 6">
    <name type="scientific">Arsenophonus nasoniae</name>
    <name type="common">son-killer infecting Nasonia vitripennis</name>
    <dbReference type="NCBI Taxonomy" id="638"/>
    <lineage>
        <taxon>Bacteria</taxon>
        <taxon>Pseudomonadati</taxon>
        <taxon>Pseudomonadota</taxon>
        <taxon>Gammaproteobacteria</taxon>
        <taxon>Enterobacterales</taxon>
        <taxon>Morganellaceae</taxon>
        <taxon>Arsenophonus</taxon>
    </lineage>
</organism>
<evidence type="ECO:0000256" key="2">
    <source>
        <dbReference type="ARBA" id="ARBA00023125"/>
    </source>
</evidence>
<dbReference type="Proteomes" id="UP001177595">
    <property type="component" value="Chromosome"/>
</dbReference>
<dbReference type="GO" id="GO:0003700">
    <property type="term" value="F:DNA-binding transcription factor activity"/>
    <property type="evidence" value="ECO:0007669"/>
    <property type="project" value="InterPro"/>
</dbReference>
<dbReference type="SMART" id="SM00342">
    <property type="entry name" value="HTH_ARAC"/>
    <property type="match status" value="1"/>
</dbReference>
<dbReference type="InterPro" id="IPR009057">
    <property type="entry name" value="Homeodomain-like_sf"/>
</dbReference>
<dbReference type="PRINTS" id="PR00032">
    <property type="entry name" value="HTHARAC"/>
</dbReference>
<dbReference type="PANTHER" id="PTHR43280">
    <property type="entry name" value="ARAC-FAMILY TRANSCRIPTIONAL REGULATOR"/>
    <property type="match status" value="1"/>
</dbReference>
<feature type="domain" description="HTH araC/xylS-type" evidence="4">
    <location>
        <begin position="171"/>
        <end position="269"/>
    </location>
</feature>
<dbReference type="AlphaFoldDB" id="A0AA95K8U4"/>
<reference evidence="5" key="1">
    <citation type="submission" date="2023-04" db="EMBL/GenBank/DDBJ databases">
        <title>Genome dynamics across the evolutionary transition to endosymbiosis.</title>
        <authorList>
            <person name="Siozios S."/>
            <person name="Nadal-Jimenez P."/>
            <person name="Azagi T."/>
            <person name="Sprong H."/>
            <person name="Frost C.L."/>
            <person name="Parratt S.R."/>
            <person name="Taylor G."/>
            <person name="Brettell L."/>
            <person name="Lew K.C."/>
            <person name="Croft L."/>
            <person name="King K.C."/>
            <person name="Brockhurst M.A."/>
            <person name="Hypsa V."/>
            <person name="Novakova E."/>
            <person name="Darby A.C."/>
            <person name="Hurst G.D.D."/>
        </authorList>
    </citation>
    <scope>NUCLEOTIDE SEQUENCE</scope>
    <source>
        <strain evidence="5">APv</strain>
    </source>
</reference>
<dbReference type="RefSeq" id="WP_280624311.1">
    <property type="nucleotide sequence ID" value="NZ_CP123504.1"/>
</dbReference>
<keyword evidence="2" id="KW-0238">DNA-binding</keyword>
<evidence type="ECO:0000313" key="5">
    <source>
        <dbReference type="EMBL" id="WGM00756.1"/>
    </source>
</evidence>
<dbReference type="EMBL" id="CP123504">
    <property type="protein sequence ID" value="WGM00756.1"/>
    <property type="molecule type" value="Genomic_DNA"/>
</dbReference>
<dbReference type="PROSITE" id="PS01124">
    <property type="entry name" value="HTH_ARAC_FAMILY_2"/>
    <property type="match status" value="1"/>
</dbReference>
<keyword evidence="3" id="KW-0804">Transcription</keyword>
<name>A0AA95K8U4_9GAMM</name>
<proteinExistence type="predicted"/>
<dbReference type="InterPro" id="IPR018062">
    <property type="entry name" value="HTH_AraC-typ_CS"/>
</dbReference>
<sequence>MKDNISFDEGFVSTIVWNMPNYNIIEHRNKGLYIVLDGKVSWQDPSNTYQVLSNEIIFIRQGSYTVKTEEKACTLLWIPLYDDFLRNFMGLFGTLLSEIKRDENNTASLIAFSHSSLLEESIKGLKTLLSYDCHSALIDLRIKELLLLLAHGQQGASLLSVFRQLSNRQAERLQSFMENNYLKEWKLNEFAKEFGMGLTTFKELFSTIYNTSPRAWISERRIMYAHQLLINTDLSIVDISMEAGFSSQSYFTQSYRKRFGFTPSRARGDHDE</sequence>
<keyword evidence="1" id="KW-0805">Transcription regulation</keyword>
<dbReference type="Pfam" id="PF22200">
    <property type="entry name" value="ExsA_N"/>
    <property type="match status" value="1"/>
</dbReference>
<evidence type="ECO:0000313" key="6">
    <source>
        <dbReference type="Proteomes" id="UP001177595"/>
    </source>
</evidence>
<dbReference type="Pfam" id="PF12833">
    <property type="entry name" value="HTH_18"/>
    <property type="match status" value="1"/>
</dbReference>
<dbReference type="InterPro" id="IPR020449">
    <property type="entry name" value="Tscrpt_reg_AraC-type_HTH"/>
</dbReference>
<dbReference type="InterPro" id="IPR018060">
    <property type="entry name" value="HTH_AraC"/>
</dbReference>
<evidence type="ECO:0000256" key="3">
    <source>
        <dbReference type="ARBA" id="ARBA00023163"/>
    </source>
</evidence>
<dbReference type="Gene3D" id="1.10.10.60">
    <property type="entry name" value="Homeodomain-like"/>
    <property type="match status" value="1"/>
</dbReference>
<accession>A0AA95K8U4</accession>
<evidence type="ECO:0000259" key="4">
    <source>
        <dbReference type="PROSITE" id="PS01124"/>
    </source>
</evidence>